<evidence type="ECO:0000313" key="1">
    <source>
        <dbReference type="EMBL" id="KAJ8119715.1"/>
    </source>
</evidence>
<organism evidence="1 2">
    <name type="scientific">Nemania bipapillata</name>
    <dbReference type="NCBI Taxonomy" id="110536"/>
    <lineage>
        <taxon>Eukaryota</taxon>
        <taxon>Fungi</taxon>
        <taxon>Dikarya</taxon>
        <taxon>Ascomycota</taxon>
        <taxon>Pezizomycotina</taxon>
        <taxon>Sordariomycetes</taxon>
        <taxon>Xylariomycetidae</taxon>
        <taxon>Xylariales</taxon>
        <taxon>Xylariaceae</taxon>
        <taxon>Nemania</taxon>
    </lineage>
</organism>
<keyword evidence="2" id="KW-1185">Reference proteome</keyword>
<accession>A0ACC2IWY8</accession>
<gene>
    <name evidence="1" type="ORF">ONZ43_g3396</name>
</gene>
<name>A0ACC2IWY8_9PEZI</name>
<evidence type="ECO:0000313" key="2">
    <source>
        <dbReference type="Proteomes" id="UP001153334"/>
    </source>
</evidence>
<dbReference type="EMBL" id="JAPESX010000783">
    <property type="protein sequence ID" value="KAJ8119715.1"/>
    <property type="molecule type" value="Genomic_DNA"/>
</dbReference>
<sequence>MVRLLAESGANLRDTLPDGRSVLHLAATSPVEVLRSLLEFRKRIDLEQRDVDGLTALHYGLLCSAPEETIQLLVRAGADVNAQDNGGISPVGYAVSAQSLPSLKILLAEPETDADPDSNGRCPQPLIWACGNLSLDIVQLLLDRGANADAQWSKQTSDSPLVAALLGEGNTEANKYEDKDKIVRLLVNRGAQVSYKTWFPHGRAICRPLLAACMGANANIIHYLINEGASIQDYGPLMNPPIHFAAVNGIRNVETVVQVSEGDLLAADVADKTSLHWAAQFSHVETLKLILEKTTSSTGEQRRNTINLTDIDGWTPLAWATRPAAGEPWESCQSEPRDVTKTIQYLLAEGADPSVQFTTGQGDDTEIFTPLVMAEICNLPREAIDAIRDAQSHDGEAPVLRPEAAKEFEDPPEEESKNEDASGADKPDNQAGLESTENQSEINEDEDDVDGLDLDGLDDLEDSE</sequence>
<reference evidence="1" key="1">
    <citation type="submission" date="2022-11" db="EMBL/GenBank/DDBJ databases">
        <title>Genome Sequence of Nemania bipapillata.</title>
        <authorList>
            <person name="Buettner E."/>
        </authorList>
    </citation>
    <scope>NUCLEOTIDE SEQUENCE</scope>
    <source>
        <strain evidence="1">CP14</strain>
    </source>
</reference>
<dbReference type="Proteomes" id="UP001153334">
    <property type="component" value="Unassembled WGS sequence"/>
</dbReference>
<comment type="caution">
    <text evidence="1">The sequence shown here is derived from an EMBL/GenBank/DDBJ whole genome shotgun (WGS) entry which is preliminary data.</text>
</comment>
<proteinExistence type="predicted"/>
<protein>
    <submittedName>
        <fullName evidence="1">Uncharacterized protein</fullName>
    </submittedName>
</protein>